<sequence>MRQLKCGIGRNGAGSRVQEAEPRIDAAVSARIAKDTAEANEAFLGRLKKLPAIAFAAVLVLMMLFVLLVT</sequence>
<dbReference type="EMBL" id="CP060414">
    <property type="protein sequence ID" value="QNT59859.1"/>
    <property type="molecule type" value="Genomic_DNA"/>
</dbReference>
<protein>
    <submittedName>
        <fullName evidence="2">Uncharacterized protein</fullName>
    </submittedName>
</protein>
<name>A0A7H1MDZ4_9NEIS</name>
<dbReference type="AlphaFoldDB" id="A0A7H1MDZ4"/>
<evidence type="ECO:0000313" key="3">
    <source>
        <dbReference type="Proteomes" id="UP000516412"/>
    </source>
</evidence>
<organism evidence="2 3">
    <name type="scientific">Neisseria musculi</name>
    <dbReference type="NCBI Taxonomy" id="1815583"/>
    <lineage>
        <taxon>Bacteria</taxon>
        <taxon>Pseudomonadati</taxon>
        <taxon>Pseudomonadota</taxon>
        <taxon>Betaproteobacteria</taxon>
        <taxon>Neisseriales</taxon>
        <taxon>Neisseriaceae</taxon>
        <taxon>Neisseria</taxon>
    </lineage>
</organism>
<proteinExistence type="predicted"/>
<dbReference type="RefSeq" id="WP_186999965.1">
    <property type="nucleotide sequence ID" value="NZ_CP060414.2"/>
</dbReference>
<dbReference type="KEGG" id="nmus:H7A79_1599"/>
<keyword evidence="1" id="KW-1133">Transmembrane helix</keyword>
<keyword evidence="3" id="KW-1185">Reference proteome</keyword>
<dbReference type="Proteomes" id="UP000516412">
    <property type="component" value="Chromosome"/>
</dbReference>
<evidence type="ECO:0000313" key="2">
    <source>
        <dbReference type="EMBL" id="QNT59859.1"/>
    </source>
</evidence>
<gene>
    <name evidence="2" type="ORF">H7A79_1599</name>
</gene>
<reference evidence="2" key="1">
    <citation type="submission" date="2024-06" db="EMBL/GenBank/DDBJ databases">
        <title>Complete Genome Sequence of mouse commensal type strain Neisseria musculi.</title>
        <authorList>
            <person name="Thapa E."/>
            <person name="Aluvathingal J."/>
            <person name="Nadendla S."/>
            <person name="Mehta A."/>
            <person name="Tettelin H."/>
            <person name="Weyand N.J."/>
        </authorList>
    </citation>
    <scope>NUCLEOTIDE SEQUENCE</scope>
    <source>
        <strain evidence="2">NW831</strain>
    </source>
</reference>
<feature type="transmembrane region" description="Helical" evidence="1">
    <location>
        <begin position="50"/>
        <end position="69"/>
    </location>
</feature>
<keyword evidence="1" id="KW-0812">Transmembrane</keyword>
<accession>A0A7H1MDZ4</accession>
<keyword evidence="1" id="KW-0472">Membrane</keyword>
<evidence type="ECO:0000256" key="1">
    <source>
        <dbReference type="SAM" id="Phobius"/>
    </source>
</evidence>